<name>A0ABW5WZE1_9STAP</name>
<keyword evidence="1" id="KW-0812">Transmembrane</keyword>
<evidence type="ECO:0000313" key="2">
    <source>
        <dbReference type="EMBL" id="MFD2830864.1"/>
    </source>
</evidence>
<accession>A0ABW5WZE1</accession>
<reference evidence="3" key="1">
    <citation type="journal article" date="2019" name="Int. J. Syst. Evol. Microbiol.">
        <title>The Global Catalogue of Microorganisms (GCM) 10K type strain sequencing project: providing services to taxonomists for standard genome sequencing and annotation.</title>
        <authorList>
            <consortium name="The Broad Institute Genomics Platform"/>
            <consortium name="The Broad Institute Genome Sequencing Center for Infectious Disease"/>
            <person name="Wu L."/>
            <person name="Ma J."/>
        </authorList>
    </citation>
    <scope>NUCLEOTIDE SEQUENCE [LARGE SCALE GENOMIC DNA]</scope>
    <source>
        <strain evidence="3">KCTC 33575</strain>
    </source>
</reference>
<keyword evidence="1" id="KW-1133">Transmembrane helix</keyword>
<dbReference type="RefSeq" id="WP_377774299.1">
    <property type="nucleotide sequence ID" value="NZ_JBHUOQ010000004.1"/>
</dbReference>
<organism evidence="2 3">
    <name type="scientific">Corticicoccus populi</name>
    <dbReference type="NCBI Taxonomy" id="1812821"/>
    <lineage>
        <taxon>Bacteria</taxon>
        <taxon>Bacillati</taxon>
        <taxon>Bacillota</taxon>
        <taxon>Bacilli</taxon>
        <taxon>Bacillales</taxon>
        <taxon>Staphylococcaceae</taxon>
        <taxon>Corticicoccus</taxon>
    </lineage>
</organism>
<keyword evidence="1" id="KW-0472">Membrane</keyword>
<sequence>MRRVILILLILMLVMSFTNAVVNHRLIFFNNYIWTAIALFSVVVSIRALKIGPNLYENSRLHNTLACTLLILGILSLIFIIITAFLPSYMI</sequence>
<protein>
    <submittedName>
        <fullName evidence="2">Uncharacterized protein</fullName>
    </submittedName>
</protein>
<dbReference type="Proteomes" id="UP001597519">
    <property type="component" value="Unassembled WGS sequence"/>
</dbReference>
<proteinExistence type="predicted"/>
<evidence type="ECO:0000313" key="3">
    <source>
        <dbReference type="Proteomes" id="UP001597519"/>
    </source>
</evidence>
<evidence type="ECO:0000256" key="1">
    <source>
        <dbReference type="SAM" id="Phobius"/>
    </source>
</evidence>
<gene>
    <name evidence="2" type="ORF">ACFSX4_10365</name>
</gene>
<comment type="caution">
    <text evidence="2">The sequence shown here is derived from an EMBL/GenBank/DDBJ whole genome shotgun (WGS) entry which is preliminary data.</text>
</comment>
<feature type="transmembrane region" description="Helical" evidence="1">
    <location>
        <begin position="61"/>
        <end position="86"/>
    </location>
</feature>
<keyword evidence="3" id="KW-1185">Reference proteome</keyword>
<dbReference type="EMBL" id="JBHUOQ010000004">
    <property type="protein sequence ID" value="MFD2830864.1"/>
    <property type="molecule type" value="Genomic_DNA"/>
</dbReference>
<feature type="transmembrane region" description="Helical" evidence="1">
    <location>
        <begin position="30"/>
        <end position="49"/>
    </location>
</feature>